<reference evidence="1" key="1">
    <citation type="submission" date="2020-06" db="EMBL/GenBank/DDBJ databases">
        <authorList>
            <consortium name="Plant Systems Biology data submission"/>
        </authorList>
    </citation>
    <scope>NUCLEOTIDE SEQUENCE</scope>
    <source>
        <strain evidence="1">D6</strain>
    </source>
</reference>
<name>A0A9N8E1F7_9STRA</name>
<sequence>MSPPAPVLALSKRRPVLAQQPSVLQAPQIDVLRPQGQENAFASNLKVDPQTLVPGSGQALQDSYPQTDVPKIDVKFYLHNACRTFTTEKDVVEIALSMDPQAICRQEDHNGAPSKAKKGRETITFLPWKTFTPRAERYSYPVNVALQNKASMDVMSVLVYSGPDVLLQQDGYDQRCSLSIALSHNPKDLDLIDLVLFANMKAINLQDPKLNYPLHVAASKGASVDVLKRLYTYFPAALLKPNLNGETPYDIARRSMLVDERALKFLQKKHFEGCLQRARRNFGQVPKKSVNTPLPRPA</sequence>
<dbReference type="OrthoDB" id="49162at2759"/>
<dbReference type="Proteomes" id="UP001153069">
    <property type="component" value="Unassembled WGS sequence"/>
</dbReference>
<proteinExistence type="predicted"/>
<gene>
    <name evidence="1" type="ORF">SEMRO_551_G164980.1</name>
</gene>
<dbReference type="Gene3D" id="1.25.40.20">
    <property type="entry name" value="Ankyrin repeat-containing domain"/>
    <property type="match status" value="1"/>
</dbReference>
<dbReference type="EMBL" id="CAICTM010000550">
    <property type="protein sequence ID" value="CAB9512718.1"/>
    <property type="molecule type" value="Genomic_DNA"/>
</dbReference>
<keyword evidence="2" id="KW-1185">Reference proteome</keyword>
<dbReference type="AlphaFoldDB" id="A0A9N8E1F7"/>
<organism evidence="1 2">
    <name type="scientific">Seminavis robusta</name>
    <dbReference type="NCBI Taxonomy" id="568900"/>
    <lineage>
        <taxon>Eukaryota</taxon>
        <taxon>Sar</taxon>
        <taxon>Stramenopiles</taxon>
        <taxon>Ochrophyta</taxon>
        <taxon>Bacillariophyta</taxon>
        <taxon>Bacillariophyceae</taxon>
        <taxon>Bacillariophycidae</taxon>
        <taxon>Naviculales</taxon>
        <taxon>Naviculaceae</taxon>
        <taxon>Seminavis</taxon>
    </lineage>
</organism>
<dbReference type="SUPFAM" id="SSF48403">
    <property type="entry name" value="Ankyrin repeat"/>
    <property type="match status" value="1"/>
</dbReference>
<comment type="caution">
    <text evidence="1">The sequence shown here is derived from an EMBL/GenBank/DDBJ whole genome shotgun (WGS) entry which is preliminary data.</text>
</comment>
<evidence type="ECO:0000313" key="2">
    <source>
        <dbReference type="Proteomes" id="UP001153069"/>
    </source>
</evidence>
<dbReference type="InterPro" id="IPR036770">
    <property type="entry name" value="Ankyrin_rpt-contain_sf"/>
</dbReference>
<protein>
    <submittedName>
        <fullName evidence="1">Uncharacterized protein</fullName>
    </submittedName>
</protein>
<accession>A0A9N8E1F7</accession>
<evidence type="ECO:0000313" key="1">
    <source>
        <dbReference type="EMBL" id="CAB9512718.1"/>
    </source>
</evidence>